<keyword evidence="3" id="KW-1185">Reference proteome</keyword>
<keyword evidence="1" id="KW-0812">Transmembrane</keyword>
<evidence type="ECO:0000313" key="3">
    <source>
        <dbReference type="Proteomes" id="UP001054857"/>
    </source>
</evidence>
<feature type="non-terminal residue" evidence="2">
    <location>
        <position position="187"/>
    </location>
</feature>
<gene>
    <name evidence="2" type="ORF">Agub_g3585</name>
</gene>
<keyword evidence="1" id="KW-1133">Transmembrane helix</keyword>
<sequence length="187" mass="20521">MAYGNHREGTSQTATRRCVYGVTGCLQAVRNLITSHPSRVLWALLIVYVALGVGIWGISHAVGAHQKVAKAWYGCLLTGIAVLAVANVALVYAVVSSRRRHQELLEALLPREIVKSLKDEGSRSFGKARIMKADTPADLLLSMMGELLVGRLPDIGDVLFIRTVLMRNMDVYQPLNLNYHIKGANLD</sequence>
<evidence type="ECO:0000313" key="2">
    <source>
        <dbReference type="EMBL" id="GFR42648.1"/>
    </source>
</evidence>
<proteinExistence type="predicted"/>
<accession>A0AAD3HJ76</accession>
<feature type="transmembrane region" description="Helical" evidence="1">
    <location>
        <begin position="40"/>
        <end position="59"/>
    </location>
</feature>
<evidence type="ECO:0000256" key="1">
    <source>
        <dbReference type="SAM" id="Phobius"/>
    </source>
</evidence>
<keyword evidence="1" id="KW-0472">Membrane</keyword>
<name>A0AAD3HJ76_9CHLO</name>
<dbReference type="Proteomes" id="UP001054857">
    <property type="component" value="Unassembled WGS sequence"/>
</dbReference>
<reference evidence="2 3" key="1">
    <citation type="journal article" date="2021" name="Sci. Rep.">
        <title>Genome sequencing of the multicellular alga Astrephomene provides insights into convergent evolution of germ-soma differentiation.</title>
        <authorList>
            <person name="Yamashita S."/>
            <person name="Yamamoto K."/>
            <person name="Matsuzaki R."/>
            <person name="Suzuki S."/>
            <person name="Yamaguchi H."/>
            <person name="Hirooka S."/>
            <person name="Minakuchi Y."/>
            <person name="Miyagishima S."/>
            <person name="Kawachi M."/>
            <person name="Toyoda A."/>
            <person name="Nozaki H."/>
        </authorList>
    </citation>
    <scope>NUCLEOTIDE SEQUENCE [LARGE SCALE GENOMIC DNA]</scope>
    <source>
        <strain evidence="2 3">NIES-4017</strain>
    </source>
</reference>
<feature type="transmembrane region" description="Helical" evidence="1">
    <location>
        <begin position="71"/>
        <end position="95"/>
    </location>
</feature>
<organism evidence="2 3">
    <name type="scientific">Astrephomene gubernaculifera</name>
    <dbReference type="NCBI Taxonomy" id="47775"/>
    <lineage>
        <taxon>Eukaryota</taxon>
        <taxon>Viridiplantae</taxon>
        <taxon>Chlorophyta</taxon>
        <taxon>core chlorophytes</taxon>
        <taxon>Chlorophyceae</taxon>
        <taxon>CS clade</taxon>
        <taxon>Chlamydomonadales</taxon>
        <taxon>Astrephomenaceae</taxon>
        <taxon>Astrephomene</taxon>
    </lineage>
</organism>
<dbReference type="AlphaFoldDB" id="A0AAD3HJ76"/>
<dbReference type="EMBL" id="BMAR01000003">
    <property type="protein sequence ID" value="GFR42648.1"/>
    <property type="molecule type" value="Genomic_DNA"/>
</dbReference>
<protein>
    <submittedName>
        <fullName evidence="2">Uncharacterized protein</fullName>
    </submittedName>
</protein>
<comment type="caution">
    <text evidence="2">The sequence shown here is derived from an EMBL/GenBank/DDBJ whole genome shotgun (WGS) entry which is preliminary data.</text>
</comment>